<protein>
    <recommendedName>
        <fullName evidence="2">DUF5899 domain-containing protein</fullName>
    </recommendedName>
</protein>
<feature type="region of interest" description="Disordered" evidence="1">
    <location>
        <begin position="23"/>
        <end position="47"/>
    </location>
</feature>
<dbReference type="AlphaFoldDB" id="A0A6C0ESN0"/>
<feature type="domain" description="DUF5899" evidence="2">
    <location>
        <begin position="190"/>
        <end position="303"/>
    </location>
</feature>
<dbReference type="Pfam" id="PF19251">
    <property type="entry name" value="DUF5899"/>
    <property type="match status" value="1"/>
</dbReference>
<evidence type="ECO:0000313" key="3">
    <source>
        <dbReference type="EMBL" id="QHT31523.1"/>
    </source>
</evidence>
<evidence type="ECO:0000259" key="2">
    <source>
        <dbReference type="Pfam" id="PF19251"/>
    </source>
</evidence>
<organism evidence="3">
    <name type="scientific">viral metagenome</name>
    <dbReference type="NCBI Taxonomy" id="1070528"/>
    <lineage>
        <taxon>unclassified sequences</taxon>
        <taxon>metagenomes</taxon>
        <taxon>organismal metagenomes</taxon>
    </lineage>
</organism>
<proteinExistence type="predicted"/>
<dbReference type="InterPro" id="IPR045418">
    <property type="entry name" value="P2_DUF5899"/>
</dbReference>
<dbReference type="EMBL" id="MN738924">
    <property type="protein sequence ID" value="QHT31523.1"/>
    <property type="molecule type" value="Genomic_DNA"/>
</dbReference>
<sequence length="608" mass="66312">MELGIPLLALGSLYVMNNQSKSSAKSKESFSNKELPNTNIPNKNYPDEYPIVSGETEQTSKLSHDNKFDAPYVYTDKYFNPRVNATVVNTSAPMNPGVLQPGSASSSQYYSLTGEKVDSSYFQHNNMVPFFGSNIRSRYADSNSNESVLDNMNGSGSQIYDKKEQAPLFSPAENYQWAHGAPINTDFYQSRVNVGSRMANVKPFAEERVAPGLGLGFTSQGSGGFNSGMSMRDQWLDRNVDELRVANKPKPSGLAIFGREGPAISRVTNLGSIGQVEKNRPDTTHEMSKDRWFTTTGAEKAQTLRALPIDRFVNRPDTSVDYIGAAGAVVDSTYVPGEYMPSTNIELGAVPFAGANANGRQFANDADYGIKSKLAYPNNRTANKQDDYYGGVGGAIGAAVAPLLDILRPSRKENTIGTLRPYQNPKSEVAQSYVFNPADRPAPTIRETTEKSKFHMNVNANQNGGAYNVTAHQAIENNRQSTSDFYYAGNAGAGGGAREVRAYDAEYNQRNNDIKSSTIKGYMVQGNMSLMNGDVNMRTNTNRDAYMKNSRSVVPTMPAQAPDVNSMGRMQGNTGSSLYSNINLDRNSPEILSALSGNPYAINTAQRL</sequence>
<accession>A0A6C0ESN0</accession>
<reference evidence="3" key="1">
    <citation type="journal article" date="2020" name="Nature">
        <title>Giant virus diversity and host interactions through global metagenomics.</title>
        <authorList>
            <person name="Schulz F."/>
            <person name="Roux S."/>
            <person name="Paez-Espino D."/>
            <person name="Jungbluth S."/>
            <person name="Walsh D.A."/>
            <person name="Denef V.J."/>
            <person name="McMahon K.D."/>
            <person name="Konstantinidis K.T."/>
            <person name="Eloe-Fadrosh E.A."/>
            <person name="Kyrpides N.C."/>
            <person name="Woyke T."/>
        </authorList>
    </citation>
    <scope>NUCLEOTIDE SEQUENCE</scope>
    <source>
        <strain evidence="3">GVMAG-M-3300009155-48</strain>
    </source>
</reference>
<evidence type="ECO:0000256" key="1">
    <source>
        <dbReference type="SAM" id="MobiDB-lite"/>
    </source>
</evidence>
<name>A0A6C0ESN0_9ZZZZ</name>